<evidence type="ECO:0000313" key="1">
    <source>
        <dbReference type="EMBL" id="CEM60781.1"/>
    </source>
</evidence>
<reference evidence="2" key="1">
    <citation type="submission" date="2015-01" db="EMBL/GenBank/DDBJ databases">
        <authorList>
            <person name="Manzoor Shahid"/>
            <person name="Zubair Saima"/>
        </authorList>
    </citation>
    <scope>NUCLEOTIDE SEQUENCE [LARGE SCALE GENOMIC DNA]</scope>
    <source>
        <strain evidence="2">V1</strain>
    </source>
</reference>
<gene>
    <name evidence="1" type="ORF">TPHV1_110007</name>
</gene>
<dbReference type="PROSITE" id="PS51257">
    <property type="entry name" value="PROKAR_LIPOPROTEIN"/>
    <property type="match status" value="1"/>
</dbReference>
<dbReference type="InterPro" id="IPR052022">
    <property type="entry name" value="26kDa_periplasmic_antigen"/>
</dbReference>
<proteinExistence type="predicted"/>
<dbReference type="Proteomes" id="UP000042527">
    <property type="component" value="Unassembled WGS sequence"/>
</dbReference>
<dbReference type="PANTHER" id="PTHR34387">
    <property type="entry name" value="SLR1258 PROTEIN"/>
    <property type="match status" value="1"/>
</dbReference>
<dbReference type="RefSeq" id="WP_024753336.1">
    <property type="nucleotide sequence ID" value="NZ_CDNC01000003.1"/>
</dbReference>
<sequence>MKDLFITKKHIGLSILFVSLFIFSSCTKPESVPRTISVSGSATVYAEPDEATISFSLYTKEQNLAAAKEKNDALLANAHKVFSTYAIVPKDIRLDHVNIRPDYRYDRDGVRIFLGYAVEQNISVTLKALKNYEALLTDILKVGVDRINNVSFSVQDSRKYKDEARINAIQTAEEKAELFCSAPKNNGVKLSLGKVLSINETASNMYSSGISNVYSQRQVLYKTEEGADASAGGITPMGQIPIRAEVFVTFELK</sequence>
<dbReference type="GeneID" id="57752762"/>
<dbReference type="EMBL" id="CDNC01000003">
    <property type="protein sequence ID" value="CEM60781.1"/>
    <property type="molecule type" value="Genomic_DNA"/>
</dbReference>
<dbReference type="Pfam" id="PF04402">
    <property type="entry name" value="SIMPL"/>
    <property type="match status" value="1"/>
</dbReference>
<keyword evidence="2" id="KW-1185">Reference proteome</keyword>
<organism evidence="1 2">
    <name type="scientific">Treponema phagedenis</name>
    <dbReference type="NCBI Taxonomy" id="162"/>
    <lineage>
        <taxon>Bacteria</taxon>
        <taxon>Pseudomonadati</taxon>
        <taxon>Spirochaetota</taxon>
        <taxon>Spirochaetia</taxon>
        <taxon>Spirochaetales</taxon>
        <taxon>Treponemataceae</taxon>
        <taxon>Treponema</taxon>
    </lineage>
</organism>
<dbReference type="Gene3D" id="3.30.70.2970">
    <property type="entry name" value="Protein of unknown function (DUF541), domain 2"/>
    <property type="match status" value="1"/>
</dbReference>
<dbReference type="GO" id="GO:0006974">
    <property type="term" value="P:DNA damage response"/>
    <property type="evidence" value="ECO:0007669"/>
    <property type="project" value="TreeGrafter"/>
</dbReference>
<dbReference type="Gene3D" id="3.30.110.170">
    <property type="entry name" value="Protein of unknown function (DUF541), domain 1"/>
    <property type="match status" value="1"/>
</dbReference>
<accession>A0A0B7GVT2</accession>
<dbReference type="AlphaFoldDB" id="A0A0B7GVT2"/>
<name>A0A0B7GVT2_TREPH</name>
<evidence type="ECO:0000313" key="2">
    <source>
        <dbReference type="Proteomes" id="UP000042527"/>
    </source>
</evidence>
<dbReference type="PANTHER" id="PTHR34387:SF1">
    <property type="entry name" value="PERIPLASMIC IMMUNOGENIC PROTEIN"/>
    <property type="match status" value="1"/>
</dbReference>
<protein>
    <submittedName>
        <fullName evidence="1">Uncharacterized protein</fullName>
    </submittedName>
</protein>
<dbReference type="InterPro" id="IPR007497">
    <property type="entry name" value="SIMPL/DUF541"/>
</dbReference>